<dbReference type="Proteomes" id="UP000002215">
    <property type="component" value="Chromosome"/>
</dbReference>
<evidence type="ECO:0008006" key="3">
    <source>
        <dbReference type="Google" id="ProtNLM"/>
    </source>
</evidence>
<dbReference type="KEGG" id="cpi:Cpin_4434"/>
<dbReference type="PANTHER" id="PTHR30348">
    <property type="entry name" value="UNCHARACTERIZED PROTEIN YECE"/>
    <property type="match status" value="1"/>
</dbReference>
<dbReference type="SUPFAM" id="SSF117396">
    <property type="entry name" value="TM1631-like"/>
    <property type="match status" value="1"/>
</dbReference>
<evidence type="ECO:0000313" key="2">
    <source>
        <dbReference type="Proteomes" id="UP000002215"/>
    </source>
</evidence>
<dbReference type="RefSeq" id="WP_012792046.1">
    <property type="nucleotide sequence ID" value="NC_013132.1"/>
</dbReference>
<dbReference type="InterPro" id="IPR002763">
    <property type="entry name" value="DUF72"/>
</dbReference>
<dbReference type="Gene3D" id="3.20.20.410">
    <property type="entry name" value="Protein of unknown function UPF0759"/>
    <property type="match status" value="1"/>
</dbReference>
<protein>
    <recommendedName>
        <fullName evidence="3">DUF72 domain-containing protein</fullName>
    </recommendedName>
</protein>
<reference evidence="2" key="1">
    <citation type="submission" date="2009-08" db="EMBL/GenBank/DDBJ databases">
        <title>The complete genome of Chitinophaga pinensis DSM 2588.</title>
        <authorList>
            <consortium name="US DOE Joint Genome Institute (JGI-PGF)"/>
            <person name="Lucas S."/>
            <person name="Copeland A."/>
            <person name="Lapidus A."/>
            <person name="Glavina del Rio T."/>
            <person name="Dalin E."/>
            <person name="Tice H."/>
            <person name="Bruce D."/>
            <person name="Goodwin L."/>
            <person name="Pitluck S."/>
            <person name="Kyrpides N."/>
            <person name="Mavromatis K."/>
            <person name="Ivanova N."/>
            <person name="Mikhailova N."/>
            <person name="Sims D."/>
            <person name="Meinche L."/>
            <person name="Brettin T."/>
            <person name="Detter J.C."/>
            <person name="Han C."/>
            <person name="Larimer F."/>
            <person name="Land M."/>
            <person name="Hauser L."/>
            <person name="Markowitz V."/>
            <person name="Cheng J.-F."/>
            <person name="Hugenholtz P."/>
            <person name="Woyke T."/>
            <person name="Wu D."/>
            <person name="Spring S."/>
            <person name="Klenk H.-P."/>
            <person name="Eisen J.A."/>
        </authorList>
    </citation>
    <scope>NUCLEOTIDE SEQUENCE [LARGE SCALE GENOMIC DNA]</scope>
    <source>
        <strain evidence="2">ATCC 43595 / DSM 2588 / LMG 13176 / NBRC 15968 / NCIMB 11800 / UQM 2034</strain>
    </source>
</reference>
<dbReference type="OrthoDB" id="9780310at2"/>
<evidence type="ECO:0000313" key="1">
    <source>
        <dbReference type="EMBL" id="ACU61878.1"/>
    </source>
</evidence>
<sequence length="256" mass="29283">MSKQQHKKGKGDFYAGTSGLVLPVPNKQAYPAAFQDKSRLTYYASLFNSLEVNSSFYKVPMAATVKRWATEVPADFRFTFKLHRGITHNKPLVFEDSLVERFMEIIEPAGEKKGALLVQFPGGTRFDSFTQFEHLLEVIRQCDPQQKWDVCVEFRHSSWYMAETYEVLSAYHATMVRHDMPTSKPPEWTAAAGFEYLRFHGPAGDYKGGYTTEALKIHAARINTWLKEGKRVYTYFNNTIGDALKDLNTLTDLVKV</sequence>
<gene>
    <name evidence="1" type="ordered locus">Cpin_4434</name>
</gene>
<organism evidence="1 2">
    <name type="scientific">Chitinophaga pinensis (strain ATCC 43595 / DSM 2588 / LMG 13176 / NBRC 15968 / NCIMB 11800 / UQM 2034)</name>
    <dbReference type="NCBI Taxonomy" id="485918"/>
    <lineage>
        <taxon>Bacteria</taxon>
        <taxon>Pseudomonadati</taxon>
        <taxon>Bacteroidota</taxon>
        <taxon>Chitinophagia</taxon>
        <taxon>Chitinophagales</taxon>
        <taxon>Chitinophagaceae</taxon>
        <taxon>Chitinophaga</taxon>
    </lineage>
</organism>
<accession>A0A979GT66</accession>
<dbReference type="InterPro" id="IPR036520">
    <property type="entry name" value="UPF0759_sf"/>
</dbReference>
<reference evidence="1 2" key="2">
    <citation type="journal article" date="2010" name="Stand. Genomic Sci.">
        <title>Complete genome sequence of Chitinophaga pinensis type strain (UQM 2034).</title>
        <authorList>
            <person name="Glavina Del Rio T."/>
            <person name="Abt B."/>
            <person name="Spring S."/>
            <person name="Lapidus A."/>
            <person name="Nolan M."/>
            <person name="Tice H."/>
            <person name="Copeland A."/>
            <person name="Cheng J.F."/>
            <person name="Chen F."/>
            <person name="Bruce D."/>
            <person name="Goodwin L."/>
            <person name="Pitluck S."/>
            <person name="Ivanova N."/>
            <person name="Mavromatis K."/>
            <person name="Mikhailova N."/>
            <person name="Pati A."/>
            <person name="Chen A."/>
            <person name="Palaniappan K."/>
            <person name="Land M."/>
            <person name="Hauser L."/>
            <person name="Chang Y.J."/>
            <person name="Jeffries C.D."/>
            <person name="Chain P."/>
            <person name="Saunders E."/>
            <person name="Detter J.C."/>
            <person name="Brettin T."/>
            <person name="Rohde M."/>
            <person name="Goker M."/>
            <person name="Bristow J."/>
            <person name="Eisen J.A."/>
            <person name="Markowitz V."/>
            <person name="Hugenholtz P."/>
            <person name="Kyrpides N.C."/>
            <person name="Klenk H.P."/>
            <person name="Lucas S."/>
        </authorList>
    </citation>
    <scope>NUCLEOTIDE SEQUENCE [LARGE SCALE GENOMIC DNA]</scope>
    <source>
        <strain evidence="2">ATCC 43595 / DSM 2588 / LMG 13176 / NBRC 15968 / NCIMB 11800 / UQM 2034</strain>
    </source>
</reference>
<name>A0A979GT66_CHIPD</name>
<proteinExistence type="predicted"/>
<dbReference type="EMBL" id="CP001699">
    <property type="protein sequence ID" value="ACU61878.1"/>
    <property type="molecule type" value="Genomic_DNA"/>
</dbReference>
<dbReference type="PANTHER" id="PTHR30348:SF4">
    <property type="entry name" value="DUF72 DOMAIN-CONTAINING PROTEIN"/>
    <property type="match status" value="1"/>
</dbReference>
<dbReference type="Pfam" id="PF01904">
    <property type="entry name" value="DUF72"/>
    <property type="match status" value="1"/>
</dbReference>
<dbReference type="AlphaFoldDB" id="A0A979GT66"/>